<dbReference type="InterPro" id="IPR016032">
    <property type="entry name" value="Sig_transdc_resp-reg_C-effctor"/>
</dbReference>
<proteinExistence type="predicted"/>
<dbReference type="AlphaFoldDB" id="A0A4D4JBZ6"/>
<evidence type="ECO:0000256" key="1">
    <source>
        <dbReference type="ARBA" id="ARBA00022741"/>
    </source>
</evidence>
<dbReference type="OrthoDB" id="5476461at2"/>
<dbReference type="SUPFAM" id="SSF52540">
    <property type="entry name" value="P-loop containing nucleoside triphosphate hydrolases"/>
    <property type="match status" value="1"/>
</dbReference>
<dbReference type="PROSITE" id="PS00622">
    <property type="entry name" value="HTH_LUXR_1"/>
    <property type="match status" value="1"/>
</dbReference>
<dbReference type="InterPro" id="IPR041664">
    <property type="entry name" value="AAA_16"/>
</dbReference>
<accession>A0A4D4JBZ6</accession>
<dbReference type="GO" id="GO:0005737">
    <property type="term" value="C:cytoplasm"/>
    <property type="evidence" value="ECO:0007669"/>
    <property type="project" value="TreeGrafter"/>
</dbReference>
<evidence type="ECO:0000313" key="5">
    <source>
        <dbReference type="Proteomes" id="UP000298860"/>
    </source>
</evidence>
<evidence type="ECO:0000259" key="3">
    <source>
        <dbReference type="PROSITE" id="PS50043"/>
    </source>
</evidence>
<dbReference type="InterPro" id="IPR011990">
    <property type="entry name" value="TPR-like_helical_dom_sf"/>
</dbReference>
<dbReference type="PROSITE" id="PS50043">
    <property type="entry name" value="HTH_LUXR_2"/>
    <property type="match status" value="1"/>
</dbReference>
<dbReference type="PRINTS" id="PR00038">
    <property type="entry name" value="HTHLUXR"/>
</dbReference>
<dbReference type="Pfam" id="PF00196">
    <property type="entry name" value="GerE"/>
    <property type="match status" value="1"/>
</dbReference>
<organism evidence="4 5">
    <name type="scientific">Gandjariella thermophila</name>
    <dbReference type="NCBI Taxonomy" id="1931992"/>
    <lineage>
        <taxon>Bacteria</taxon>
        <taxon>Bacillati</taxon>
        <taxon>Actinomycetota</taxon>
        <taxon>Actinomycetes</taxon>
        <taxon>Pseudonocardiales</taxon>
        <taxon>Pseudonocardiaceae</taxon>
        <taxon>Gandjariella</taxon>
    </lineage>
</organism>
<dbReference type="GO" id="GO:0004016">
    <property type="term" value="F:adenylate cyclase activity"/>
    <property type="evidence" value="ECO:0007669"/>
    <property type="project" value="TreeGrafter"/>
</dbReference>
<dbReference type="SUPFAM" id="SSF46894">
    <property type="entry name" value="C-terminal effector domain of the bipartite response regulators"/>
    <property type="match status" value="1"/>
</dbReference>
<dbReference type="GO" id="GO:0005524">
    <property type="term" value="F:ATP binding"/>
    <property type="evidence" value="ECO:0007669"/>
    <property type="project" value="UniProtKB-KW"/>
</dbReference>
<dbReference type="CDD" id="cd06170">
    <property type="entry name" value="LuxR_C_like"/>
    <property type="match status" value="1"/>
</dbReference>
<dbReference type="PANTHER" id="PTHR16305">
    <property type="entry name" value="TESTICULAR SOLUBLE ADENYLYL CYCLASE"/>
    <property type="match status" value="1"/>
</dbReference>
<feature type="domain" description="HTH luxR-type" evidence="3">
    <location>
        <begin position="941"/>
        <end position="1006"/>
    </location>
</feature>
<dbReference type="PANTHER" id="PTHR16305:SF35">
    <property type="entry name" value="TRANSCRIPTIONAL ACTIVATOR DOMAIN"/>
    <property type="match status" value="1"/>
</dbReference>
<keyword evidence="1" id="KW-0547">Nucleotide-binding</keyword>
<evidence type="ECO:0000313" key="4">
    <source>
        <dbReference type="EMBL" id="GDY31966.1"/>
    </source>
</evidence>
<dbReference type="EMBL" id="BJFL01000019">
    <property type="protein sequence ID" value="GDY31966.1"/>
    <property type="molecule type" value="Genomic_DNA"/>
</dbReference>
<dbReference type="InterPro" id="IPR000792">
    <property type="entry name" value="Tscrpt_reg_LuxR_C"/>
</dbReference>
<dbReference type="Proteomes" id="UP000298860">
    <property type="component" value="Unassembled WGS sequence"/>
</dbReference>
<name>A0A4D4JBZ6_9PSEU</name>
<sequence>MPTVARLGSGIPLVARGREMRGLRAALDRAAAGSAGAVLLSGDAGVGKSRLVSELTRVAEEQGALVLTGRCVDVGETGLPYLPFAEAFGQVPPEALGAVRARPALGRLLPGLATPAASERNHDSGAGMVAPEVGVRTAQDMGQLQLFDAAHGLLGELAEQRCVLLVVEDVHWAEASTRNLLSFLLARLRAQRLLVLVSYRADDLHRTHPLRLLLAELVRLPAVERLELAPFGPEDARAFVSALADGTLPESAVAQIAERSEGNAFFAEELVAAYADCADGLPWVLVDVLLARVERLSPAAQRVVRMASVSGRWVRHARLRAVAALDADDTGREPMTDAELHDALREAVAHHVLVVDGDEDLLAFRHALLHEAVYGDLLPGERVRLHAAYARQLATEQGVRGAAAALAHHSMESHALPQALAASVAAAQEARDLGAPAAALRHFEQALKLWCAVPEAARPPGVDEASLYGRSSYVAGTAGEPERAVAYARSAVELADRTGVPERAAEARRRLAQALFALDGKEAEAAECVERAWELVRDRPPSHTSAWVLAVRARVLRASAGMAEARVCAEQAVRHARESGTVSAEADALITMAVLDDMAASPDTSAKRLTEAVELARGVDALNVELRARYNLAVNRYEQGLLDAAALVVDEAVARARDAGLTWSAYGLELRILQIVVREARGDWDGAAAAAEPPGRRVSSTVSARLAAAGASLLVNRGRFGEAERLLAQLTAEWHLDMQIVRLSAAAGAELACWQGRPREAAELLDRALRRMREIDPDWPIPAIRLAALGVAAHADLADQARRNRDAEAERAAVAAAATLVDRLGDPSGSRPRSGELGPEGRAWLARLAAERGRLGGAGDPAAWRAAAEAFAGYGEVYRAAVCRWRLGAALIAAQRRDEAAEELSAAHEAAESLGALPLRDAVTQLARRARIAVAPAAAPPAAGPDPLTPRERAVLDLVALGRTNRQVGEELFISEKTVSVHLSRVMAKLGASRRAEAVAIAYDRGLIARVPDG</sequence>
<dbReference type="InterPro" id="IPR027417">
    <property type="entry name" value="P-loop_NTPase"/>
</dbReference>
<dbReference type="InterPro" id="IPR036388">
    <property type="entry name" value="WH-like_DNA-bd_sf"/>
</dbReference>
<dbReference type="GO" id="GO:0006355">
    <property type="term" value="P:regulation of DNA-templated transcription"/>
    <property type="evidence" value="ECO:0007669"/>
    <property type="project" value="InterPro"/>
</dbReference>
<dbReference type="Gene3D" id="1.25.40.10">
    <property type="entry name" value="Tetratricopeptide repeat domain"/>
    <property type="match status" value="1"/>
</dbReference>
<keyword evidence="2" id="KW-0067">ATP-binding</keyword>
<reference evidence="5" key="1">
    <citation type="submission" date="2019-04" db="EMBL/GenBank/DDBJ databases">
        <title>Draft genome sequence of Pseudonocardiaceae bacterium SL3-2-4.</title>
        <authorList>
            <person name="Ningsih F."/>
            <person name="Yokota A."/>
            <person name="Sakai Y."/>
            <person name="Nanatani K."/>
            <person name="Yabe S."/>
            <person name="Oetari A."/>
            <person name="Sjamsuridzal W."/>
        </authorList>
    </citation>
    <scope>NUCLEOTIDE SEQUENCE [LARGE SCALE GENOMIC DNA]</scope>
    <source>
        <strain evidence="5">SL3-2-4</strain>
    </source>
</reference>
<dbReference type="SMART" id="SM00421">
    <property type="entry name" value="HTH_LUXR"/>
    <property type="match status" value="1"/>
</dbReference>
<comment type="caution">
    <text evidence="4">The sequence shown here is derived from an EMBL/GenBank/DDBJ whole genome shotgun (WGS) entry which is preliminary data.</text>
</comment>
<protein>
    <submittedName>
        <fullName evidence="4">LuxR family transcriptional regulator</fullName>
    </submittedName>
</protein>
<dbReference type="RefSeq" id="WP_137815006.1">
    <property type="nucleotide sequence ID" value="NZ_BJFL01000019.1"/>
</dbReference>
<dbReference type="SUPFAM" id="SSF48452">
    <property type="entry name" value="TPR-like"/>
    <property type="match status" value="1"/>
</dbReference>
<gene>
    <name evidence="4" type="ORF">GTS_35990</name>
</gene>
<dbReference type="Pfam" id="PF13191">
    <property type="entry name" value="AAA_16"/>
    <property type="match status" value="1"/>
</dbReference>
<keyword evidence="5" id="KW-1185">Reference proteome</keyword>
<dbReference type="GO" id="GO:0003677">
    <property type="term" value="F:DNA binding"/>
    <property type="evidence" value="ECO:0007669"/>
    <property type="project" value="InterPro"/>
</dbReference>
<dbReference type="Gene3D" id="1.10.10.10">
    <property type="entry name" value="Winged helix-like DNA-binding domain superfamily/Winged helix DNA-binding domain"/>
    <property type="match status" value="1"/>
</dbReference>
<evidence type="ECO:0000256" key="2">
    <source>
        <dbReference type="ARBA" id="ARBA00022840"/>
    </source>
</evidence>